<feature type="compositionally biased region" description="Low complexity" evidence="1">
    <location>
        <begin position="323"/>
        <end position="337"/>
    </location>
</feature>
<dbReference type="PANTHER" id="PTHR21359:SF1">
    <property type="entry name" value="DUF5577 DOMAIN-CONTAINING PROTEIN"/>
    <property type="match status" value="1"/>
</dbReference>
<feature type="region of interest" description="Disordered" evidence="1">
    <location>
        <begin position="206"/>
        <end position="263"/>
    </location>
</feature>
<feature type="region of interest" description="Disordered" evidence="1">
    <location>
        <begin position="323"/>
        <end position="395"/>
    </location>
</feature>
<dbReference type="Pfam" id="PF18017">
    <property type="entry name" value="SAM_4"/>
    <property type="match status" value="1"/>
</dbReference>
<evidence type="ECO:0000259" key="2">
    <source>
        <dbReference type="Pfam" id="PF17740"/>
    </source>
</evidence>
<dbReference type="Pfam" id="PF17740">
    <property type="entry name" value="DUF5577"/>
    <property type="match status" value="1"/>
</dbReference>
<evidence type="ECO:0000313" key="4">
    <source>
        <dbReference type="Proteomes" id="UP000005408"/>
    </source>
</evidence>
<proteinExistence type="predicted"/>
<dbReference type="SUPFAM" id="SSF47769">
    <property type="entry name" value="SAM/Pointed domain"/>
    <property type="match status" value="1"/>
</dbReference>
<dbReference type="GO" id="GO:0005634">
    <property type="term" value="C:nucleus"/>
    <property type="evidence" value="ECO:0007669"/>
    <property type="project" value="TreeGrafter"/>
</dbReference>
<evidence type="ECO:0000313" key="3">
    <source>
        <dbReference type="EnsemblMetazoa" id="G11005.4:cds"/>
    </source>
</evidence>
<dbReference type="CDD" id="cd09531">
    <property type="entry name" value="SAM_CS047"/>
    <property type="match status" value="1"/>
</dbReference>
<dbReference type="EnsemblMetazoa" id="G11005.4">
    <property type="protein sequence ID" value="G11005.4:cds"/>
    <property type="gene ID" value="G11005"/>
</dbReference>
<dbReference type="InterPro" id="IPR041477">
    <property type="entry name" value="DUF5577"/>
</dbReference>
<accession>A0A8W8HTR1</accession>
<reference evidence="3" key="1">
    <citation type="submission" date="2022-08" db="UniProtKB">
        <authorList>
            <consortium name="EnsemblMetazoa"/>
        </authorList>
    </citation>
    <scope>IDENTIFICATION</scope>
    <source>
        <strain evidence="3">05x7-T-G4-1.051#20</strain>
    </source>
</reference>
<sequence length="395" mass="42426">MASDTSFWIKFFTECGIPAGEATNYAIIFTDNRIQKDMLIDLTKEYLKDMGITVLGDVIGILKHAKEVHSQNARDKVLKGSVADRPVPLVPKRSTAASRTVNHYIGKDPDAAPMNLPIVPKLSRELSARLGESPRSESPKDMSNVVKIPVSTRLQEEVPVPKSRRVLPEHEGRYKIKMPSGTTAKTQKILEQGLPAGRRKSNVFERLGEESPNPTSAKTSPISPSVFNRLGGKSAVKRPATSTSVETDPDPGEPPLEYAGVLKSSPTPVKKTKVTITNNKKYASLGKITISNKTVTSATGKIMEKTVTTKKLLVAKKPVVVKPSPMSSSAAMDMASSGTSIRQRLGKKVSLPVVSSTTDDGESPAVRTGIAKKGKGQKSEVSSSNGVFSRLGKAV</sequence>
<dbReference type="InterPro" id="IPR039161">
    <property type="entry name" value="C19orf47-like"/>
</dbReference>
<name>A0A8W8HTR1_MAGGI</name>
<dbReference type="InterPro" id="IPR013761">
    <property type="entry name" value="SAM/pointed_sf"/>
</dbReference>
<feature type="compositionally biased region" description="Polar residues" evidence="1">
    <location>
        <begin position="212"/>
        <end position="226"/>
    </location>
</feature>
<dbReference type="Proteomes" id="UP000005408">
    <property type="component" value="Unassembled WGS sequence"/>
</dbReference>
<dbReference type="EnsemblMetazoa" id="G11005.1">
    <property type="protein sequence ID" value="G11005.1:cds"/>
    <property type="gene ID" value="G11005"/>
</dbReference>
<feature type="domain" description="DUF5577" evidence="2">
    <location>
        <begin position="153"/>
        <end position="312"/>
    </location>
</feature>
<dbReference type="PANTHER" id="PTHR21359">
    <property type="entry name" value="DUF5577 DOMAIN-CONTAINING PROTEIN"/>
    <property type="match status" value="1"/>
</dbReference>
<keyword evidence="4" id="KW-1185">Reference proteome</keyword>
<evidence type="ECO:0000256" key="1">
    <source>
        <dbReference type="SAM" id="MobiDB-lite"/>
    </source>
</evidence>
<dbReference type="Gene3D" id="1.10.150.50">
    <property type="entry name" value="Transcription Factor, Ets-1"/>
    <property type="match status" value="1"/>
</dbReference>
<dbReference type="InterPro" id="IPR040772">
    <property type="entry name" value="C19orf47_SAM"/>
</dbReference>
<dbReference type="AlphaFoldDB" id="A0A8W8HTR1"/>
<protein>
    <recommendedName>
        <fullName evidence="2">DUF5577 domain-containing protein</fullName>
    </recommendedName>
</protein>
<organism evidence="3 4">
    <name type="scientific">Magallana gigas</name>
    <name type="common">Pacific oyster</name>
    <name type="synonym">Crassostrea gigas</name>
    <dbReference type="NCBI Taxonomy" id="29159"/>
    <lineage>
        <taxon>Eukaryota</taxon>
        <taxon>Metazoa</taxon>
        <taxon>Spiralia</taxon>
        <taxon>Lophotrochozoa</taxon>
        <taxon>Mollusca</taxon>
        <taxon>Bivalvia</taxon>
        <taxon>Autobranchia</taxon>
        <taxon>Pteriomorphia</taxon>
        <taxon>Ostreida</taxon>
        <taxon>Ostreoidea</taxon>
        <taxon>Ostreidae</taxon>
        <taxon>Magallana</taxon>
    </lineage>
</organism>